<evidence type="ECO:0000313" key="9">
    <source>
        <dbReference type="Proteomes" id="UP000094828"/>
    </source>
</evidence>
<name>A0A1C3EB16_9PLAN</name>
<dbReference type="Proteomes" id="UP000094828">
    <property type="component" value="Unassembled WGS sequence"/>
</dbReference>
<dbReference type="FunFam" id="3.30.420.100:FF:000001">
    <property type="entry name" value="50S ribosomal protein L18"/>
    <property type="match status" value="1"/>
</dbReference>
<dbReference type="STRING" id="1841610.A6X21_00670"/>
<gene>
    <name evidence="7" type="primary">rplR</name>
    <name evidence="8" type="ORF">A6X21_00670</name>
</gene>
<keyword evidence="2 7" id="KW-0699">rRNA-binding</keyword>
<dbReference type="InterPro" id="IPR005484">
    <property type="entry name" value="Ribosomal_uL18_bac/plant/anim"/>
</dbReference>
<dbReference type="Gene3D" id="3.30.420.100">
    <property type="match status" value="1"/>
</dbReference>
<dbReference type="GO" id="GO:0008097">
    <property type="term" value="F:5S rRNA binding"/>
    <property type="evidence" value="ECO:0007669"/>
    <property type="project" value="TreeGrafter"/>
</dbReference>
<evidence type="ECO:0000256" key="1">
    <source>
        <dbReference type="ARBA" id="ARBA00007116"/>
    </source>
</evidence>
<dbReference type="RefSeq" id="WP_068848643.1">
    <property type="nucleotide sequence ID" value="NZ_LYDR01000110.1"/>
</dbReference>
<dbReference type="PANTHER" id="PTHR12899">
    <property type="entry name" value="39S RIBOSOMAL PROTEIN L18, MITOCHONDRIAL"/>
    <property type="match status" value="1"/>
</dbReference>
<reference evidence="8 9" key="1">
    <citation type="submission" date="2016-05" db="EMBL/GenBank/DDBJ databases">
        <title>Genomic and physiological characterization of Planctopirus sp. isolated from fresh water lake.</title>
        <authorList>
            <person name="Subhash Y."/>
            <person name="Ramana C."/>
        </authorList>
    </citation>
    <scope>NUCLEOTIDE SEQUENCE [LARGE SCALE GENOMIC DNA]</scope>
    <source>
        <strain evidence="8 9">JC280</strain>
    </source>
</reference>
<evidence type="ECO:0000256" key="4">
    <source>
        <dbReference type="ARBA" id="ARBA00022980"/>
    </source>
</evidence>
<sequence>MKLIKRAAKQKERRGFRVQNRVRSSGRLRLTVFRSNKHIYAQIVDDVAGQTLVSASTVEKSVLPEGHGSDCAAAAAVGKALATRAKEKGIVEIAFDRGSYRYHGRLAALADAAREAGLSF</sequence>
<dbReference type="EMBL" id="LYDR01000110">
    <property type="protein sequence ID" value="ODA30419.1"/>
    <property type="molecule type" value="Genomic_DNA"/>
</dbReference>
<comment type="function">
    <text evidence="7">This is one of the proteins that bind and probably mediate the attachment of the 5S RNA into the large ribosomal subunit, where it forms part of the central protuberance.</text>
</comment>
<evidence type="ECO:0000256" key="5">
    <source>
        <dbReference type="ARBA" id="ARBA00023274"/>
    </source>
</evidence>
<dbReference type="AlphaFoldDB" id="A0A1C3EB16"/>
<dbReference type="NCBIfam" id="TIGR00060">
    <property type="entry name" value="L18_bact"/>
    <property type="match status" value="1"/>
</dbReference>
<evidence type="ECO:0000256" key="2">
    <source>
        <dbReference type="ARBA" id="ARBA00022730"/>
    </source>
</evidence>
<keyword evidence="3 7" id="KW-0694">RNA-binding</keyword>
<evidence type="ECO:0000256" key="7">
    <source>
        <dbReference type="HAMAP-Rule" id="MF_01337"/>
    </source>
</evidence>
<dbReference type="InterPro" id="IPR004389">
    <property type="entry name" value="Ribosomal_uL18_bac-type"/>
</dbReference>
<dbReference type="InterPro" id="IPR057268">
    <property type="entry name" value="Ribosomal_L18"/>
</dbReference>
<dbReference type="SUPFAM" id="SSF53137">
    <property type="entry name" value="Translational machinery components"/>
    <property type="match status" value="1"/>
</dbReference>
<dbReference type="GO" id="GO:0022625">
    <property type="term" value="C:cytosolic large ribosomal subunit"/>
    <property type="evidence" value="ECO:0007669"/>
    <property type="project" value="TreeGrafter"/>
</dbReference>
<evidence type="ECO:0000256" key="6">
    <source>
        <dbReference type="ARBA" id="ARBA00035197"/>
    </source>
</evidence>
<comment type="caution">
    <text evidence="8">The sequence shown here is derived from an EMBL/GenBank/DDBJ whole genome shotgun (WGS) entry which is preliminary data.</text>
</comment>
<dbReference type="CDD" id="cd00432">
    <property type="entry name" value="Ribosomal_L18_L5e"/>
    <property type="match status" value="1"/>
</dbReference>
<dbReference type="GO" id="GO:0003735">
    <property type="term" value="F:structural constituent of ribosome"/>
    <property type="evidence" value="ECO:0007669"/>
    <property type="project" value="InterPro"/>
</dbReference>
<keyword evidence="5 7" id="KW-0687">Ribonucleoprotein</keyword>
<dbReference type="Pfam" id="PF00861">
    <property type="entry name" value="Ribosomal_L18p"/>
    <property type="match status" value="1"/>
</dbReference>
<proteinExistence type="inferred from homology"/>
<dbReference type="PANTHER" id="PTHR12899:SF3">
    <property type="entry name" value="LARGE RIBOSOMAL SUBUNIT PROTEIN UL18M"/>
    <property type="match status" value="1"/>
</dbReference>
<evidence type="ECO:0000256" key="3">
    <source>
        <dbReference type="ARBA" id="ARBA00022884"/>
    </source>
</evidence>
<comment type="subunit">
    <text evidence="7">Part of the 50S ribosomal subunit; part of the 5S rRNA/L5/L18/L25 subcomplex. Contacts the 5S and 23S rRNAs.</text>
</comment>
<keyword evidence="4 7" id="KW-0689">Ribosomal protein</keyword>
<protein>
    <recommendedName>
        <fullName evidence="6 7">Large ribosomal subunit protein uL18</fullName>
    </recommendedName>
</protein>
<dbReference type="HAMAP" id="MF_01337_B">
    <property type="entry name" value="Ribosomal_uL18_B"/>
    <property type="match status" value="1"/>
</dbReference>
<organism evidence="8 9">
    <name type="scientific">Planctopirus hydrillae</name>
    <dbReference type="NCBI Taxonomy" id="1841610"/>
    <lineage>
        <taxon>Bacteria</taxon>
        <taxon>Pseudomonadati</taxon>
        <taxon>Planctomycetota</taxon>
        <taxon>Planctomycetia</taxon>
        <taxon>Planctomycetales</taxon>
        <taxon>Planctomycetaceae</taxon>
        <taxon>Planctopirus</taxon>
    </lineage>
</organism>
<evidence type="ECO:0000313" key="8">
    <source>
        <dbReference type="EMBL" id="ODA30419.1"/>
    </source>
</evidence>
<dbReference type="GO" id="GO:0006412">
    <property type="term" value="P:translation"/>
    <property type="evidence" value="ECO:0007669"/>
    <property type="project" value="UniProtKB-UniRule"/>
</dbReference>
<keyword evidence="9" id="KW-1185">Reference proteome</keyword>
<dbReference type="OrthoDB" id="9810939at2"/>
<comment type="similarity">
    <text evidence="1 7">Belongs to the universal ribosomal protein uL18 family.</text>
</comment>
<accession>A0A1C3EB16</accession>